<feature type="region of interest" description="Disordered" evidence="1">
    <location>
        <begin position="592"/>
        <end position="830"/>
    </location>
</feature>
<feature type="compositionally biased region" description="Basic and acidic residues" evidence="1">
    <location>
        <begin position="610"/>
        <end position="630"/>
    </location>
</feature>
<dbReference type="SUPFAM" id="SSF53098">
    <property type="entry name" value="Ribonuclease H-like"/>
    <property type="match status" value="1"/>
</dbReference>
<organism evidence="3 4">
    <name type="scientific">Chara braunii</name>
    <name type="common">Braun's stonewort</name>
    <dbReference type="NCBI Taxonomy" id="69332"/>
    <lineage>
        <taxon>Eukaryota</taxon>
        <taxon>Viridiplantae</taxon>
        <taxon>Streptophyta</taxon>
        <taxon>Charophyceae</taxon>
        <taxon>Charales</taxon>
        <taxon>Characeae</taxon>
        <taxon>Chara</taxon>
    </lineage>
</organism>
<comment type="caution">
    <text evidence="3">The sequence shown here is derived from an EMBL/GenBank/DDBJ whole genome shotgun (WGS) entry which is preliminary data.</text>
</comment>
<feature type="region of interest" description="Disordered" evidence="1">
    <location>
        <begin position="904"/>
        <end position="975"/>
    </location>
</feature>
<evidence type="ECO:0000313" key="4">
    <source>
        <dbReference type="Proteomes" id="UP000265515"/>
    </source>
</evidence>
<evidence type="ECO:0000313" key="3">
    <source>
        <dbReference type="EMBL" id="GBG74292.1"/>
    </source>
</evidence>
<keyword evidence="4" id="KW-1185">Reference proteome</keyword>
<evidence type="ECO:0000259" key="2">
    <source>
        <dbReference type="Pfam" id="PF04937"/>
    </source>
</evidence>
<dbReference type="Proteomes" id="UP000265515">
    <property type="component" value="Unassembled WGS sequence"/>
</dbReference>
<dbReference type="InterPro" id="IPR012337">
    <property type="entry name" value="RNaseH-like_sf"/>
</dbReference>
<accession>A0A388KWD3</accession>
<dbReference type="InterPro" id="IPR007021">
    <property type="entry name" value="DUF659"/>
</dbReference>
<feature type="compositionally biased region" description="Gly residues" evidence="1">
    <location>
        <begin position="656"/>
        <end position="665"/>
    </location>
</feature>
<feature type="compositionally biased region" description="Basic residues" evidence="1">
    <location>
        <begin position="736"/>
        <end position="746"/>
    </location>
</feature>
<feature type="region of interest" description="Disordered" evidence="1">
    <location>
        <begin position="53"/>
        <end position="109"/>
    </location>
</feature>
<dbReference type="PANTHER" id="PTHR32166">
    <property type="entry name" value="OSJNBA0013A04.12 PROTEIN"/>
    <property type="match status" value="1"/>
</dbReference>
<feature type="compositionally biased region" description="Low complexity" evidence="1">
    <location>
        <begin position="911"/>
        <end position="939"/>
    </location>
</feature>
<protein>
    <recommendedName>
        <fullName evidence="2">DUF659 domain-containing protein</fullName>
    </recommendedName>
</protein>
<dbReference type="EMBL" id="BFEA01000200">
    <property type="protein sequence ID" value="GBG74292.1"/>
    <property type="molecule type" value="Genomic_DNA"/>
</dbReference>
<feature type="domain" description="DUF659" evidence="2">
    <location>
        <begin position="145"/>
        <end position="271"/>
    </location>
</feature>
<feature type="compositionally biased region" description="Gly residues" evidence="1">
    <location>
        <begin position="940"/>
        <end position="949"/>
    </location>
</feature>
<dbReference type="Pfam" id="PF04937">
    <property type="entry name" value="DUF659"/>
    <property type="match status" value="1"/>
</dbReference>
<feature type="compositionally biased region" description="Basic and acidic residues" evidence="1">
    <location>
        <begin position="761"/>
        <end position="770"/>
    </location>
</feature>
<reference evidence="3 4" key="1">
    <citation type="journal article" date="2018" name="Cell">
        <title>The Chara Genome: Secondary Complexity and Implications for Plant Terrestrialization.</title>
        <authorList>
            <person name="Nishiyama T."/>
            <person name="Sakayama H."/>
            <person name="Vries J.D."/>
            <person name="Buschmann H."/>
            <person name="Saint-Marcoux D."/>
            <person name="Ullrich K.K."/>
            <person name="Haas F.B."/>
            <person name="Vanderstraeten L."/>
            <person name="Becker D."/>
            <person name="Lang D."/>
            <person name="Vosolsobe S."/>
            <person name="Rombauts S."/>
            <person name="Wilhelmsson P.K.I."/>
            <person name="Janitza P."/>
            <person name="Kern R."/>
            <person name="Heyl A."/>
            <person name="Rumpler F."/>
            <person name="Villalobos L.I.A.C."/>
            <person name="Clay J.M."/>
            <person name="Skokan R."/>
            <person name="Toyoda A."/>
            <person name="Suzuki Y."/>
            <person name="Kagoshima H."/>
            <person name="Schijlen E."/>
            <person name="Tajeshwar N."/>
            <person name="Catarino B."/>
            <person name="Hetherington A.J."/>
            <person name="Saltykova A."/>
            <person name="Bonnot C."/>
            <person name="Breuninger H."/>
            <person name="Symeonidi A."/>
            <person name="Radhakrishnan G.V."/>
            <person name="Van Nieuwerburgh F."/>
            <person name="Deforce D."/>
            <person name="Chang C."/>
            <person name="Karol K.G."/>
            <person name="Hedrich R."/>
            <person name="Ulvskov P."/>
            <person name="Glockner G."/>
            <person name="Delwiche C.F."/>
            <person name="Petrasek J."/>
            <person name="Van de Peer Y."/>
            <person name="Friml J."/>
            <person name="Beilby M."/>
            <person name="Dolan L."/>
            <person name="Kohara Y."/>
            <person name="Sugano S."/>
            <person name="Fujiyama A."/>
            <person name="Delaux P.-M."/>
            <person name="Quint M."/>
            <person name="TheiBen G."/>
            <person name="Hagemann M."/>
            <person name="Harholt J."/>
            <person name="Dunand C."/>
            <person name="Zachgo S."/>
            <person name="Langdale J."/>
            <person name="Maumus F."/>
            <person name="Straeten D.V.D."/>
            <person name="Gould S.B."/>
            <person name="Rensing S.A."/>
        </authorList>
    </citation>
    <scope>NUCLEOTIDE SEQUENCE [LARGE SCALE GENOMIC DNA]</scope>
    <source>
        <strain evidence="3 4">S276</strain>
    </source>
</reference>
<dbReference type="AlphaFoldDB" id="A0A388KWD3"/>
<name>A0A388KWD3_CHABU</name>
<proteinExistence type="predicted"/>
<sequence>MNSGETRTWRHDISGRGKGVPSVIDEALVDIHYNSDNKLEGKILDRMLRLEELHGPTPPMDPRRDEGGAGGVGQERGDEDVIDVDNMTRLSGPRGLGRPRGTKGRTSFTSCGASKAVSLRMRMCRLALERSGMPKTRRLLAPFYVTGATIMSDGRKSRDARPIVNFLAGGSRGVMMVGTMNREGERDQAADVLAHWIKVFDDFPPRWVNAICTGSASAYVAATNMIKGPEQRPEIGRITWLSCAVHVYNKMLSDIGLSSPWSKDIIVRGRAVVRFIKEHDAALHIFREESTQMGLVYPCETRFGSLFAMMERLLAVSSVAQLARWVRWHVWHDPWWDSMGVLVRIVEPVYDMPRTLDREGLHMSRIVQWTQDVTRDMAREVRALPSGVAHFIMLKVQARCVDLLEPVHAVAHLLYPSRRDLRYYEGVVNDYDARLVREAEMYILTQTGFSVASPDYEAACAQLRDFHTRRGGIEWVGRDKDMEAQRCTNDVETYEASCWWSKWGQCAPQLQAIALRIMYMWTCSSSAERSWAVHEAVHTKKAQQARVREGCKVGRDLGERPPSLSSASWPRFCIAMDGRRVHVGYRARHRDSAVVAGDGPQQVAGGPGEAETHDDSGDKGPKRGEERAGLADHPAGGPGEGDEWSDPEEVHRRSGGGDLFGGGDGNPFEREKPSSPGPHSVDTQAVHDSARSRGAESACGGGIAGQHPDHLRSEMASSGVVPPPSGELHQGSPPRGRLHRLVKGPRQRLEERLVGGHSSTKRVERVVERPTRRRTPPFGGDGRSPIQEAVETEGVGGGGDDRVSMGGDGGFSQSGDLGPPPGESDSWGDVSTGMQAVLQQISATQPKTFTPTMHRALGASPAEEFARLAAEERQRQLGTFTEMPPYTHAAGHVDQRKEIHYETQGEAAVPAASAGTQGEAAAGQGTSAGLHGEAASSGDGRAGTGGGEAAGMPGEAKGLNATAVTTPGDPGLEDI</sequence>
<evidence type="ECO:0000256" key="1">
    <source>
        <dbReference type="SAM" id="MobiDB-lite"/>
    </source>
</evidence>
<dbReference type="PANTHER" id="PTHR32166:SF123">
    <property type="entry name" value="BED-TYPE DOMAIN-CONTAINING PROTEIN"/>
    <property type="match status" value="1"/>
</dbReference>
<dbReference type="Gramene" id="GBG74292">
    <property type="protein sequence ID" value="GBG74292"/>
    <property type="gene ID" value="CBR_g18703"/>
</dbReference>
<gene>
    <name evidence="3" type="ORF">CBR_g18703</name>
</gene>